<proteinExistence type="predicted"/>
<organism evidence="1 2">
    <name type="scientific">Streptomyces yunnanensis</name>
    <dbReference type="NCBI Taxonomy" id="156453"/>
    <lineage>
        <taxon>Bacteria</taxon>
        <taxon>Bacillati</taxon>
        <taxon>Actinomycetota</taxon>
        <taxon>Actinomycetes</taxon>
        <taxon>Kitasatosporales</taxon>
        <taxon>Streptomycetaceae</taxon>
        <taxon>Streptomyces</taxon>
    </lineage>
</organism>
<name>A0A9X8MZK0_9ACTN</name>
<gene>
    <name evidence="1" type="ORF">SAMN05216268_1115</name>
</gene>
<comment type="caution">
    <text evidence="1">The sequence shown here is derived from an EMBL/GenBank/DDBJ whole genome shotgun (WGS) entry which is preliminary data.</text>
</comment>
<protein>
    <submittedName>
        <fullName evidence="1">Uncharacterized protein</fullName>
    </submittedName>
</protein>
<accession>A0A9X8MZK0</accession>
<sequence>MTELSGVDLARQALVAAREAAKGATPGGSLA</sequence>
<evidence type="ECO:0000313" key="1">
    <source>
        <dbReference type="EMBL" id="SHM43478.1"/>
    </source>
</evidence>
<reference evidence="2" key="1">
    <citation type="submission" date="2016-11" db="EMBL/GenBank/DDBJ databases">
        <authorList>
            <person name="Jaros S."/>
            <person name="Januszkiewicz K."/>
            <person name="Wedrychowicz H."/>
        </authorList>
    </citation>
    <scope>NUCLEOTIDE SEQUENCE [LARGE SCALE GENOMIC DNA]</scope>
    <source>
        <strain evidence="2">CGMCC 4.3555</strain>
    </source>
</reference>
<evidence type="ECO:0000313" key="2">
    <source>
        <dbReference type="Proteomes" id="UP000184388"/>
    </source>
</evidence>
<dbReference type="EMBL" id="FRBK01000011">
    <property type="protein sequence ID" value="SHM43478.1"/>
    <property type="molecule type" value="Genomic_DNA"/>
</dbReference>
<dbReference type="Proteomes" id="UP000184388">
    <property type="component" value="Unassembled WGS sequence"/>
</dbReference>
<dbReference type="AlphaFoldDB" id="A0A9X8MZK0"/>